<keyword evidence="3" id="KW-1185">Reference proteome</keyword>
<dbReference type="Proteomes" id="UP001165124">
    <property type="component" value="Unassembled WGS sequence"/>
</dbReference>
<feature type="region of interest" description="Disordered" evidence="1">
    <location>
        <begin position="1"/>
        <end position="36"/>
    </location>
</feature>
<gene>
    <name evidence="2" type="ORF">Arub01_54450</name>
</gene>
<protein>
    <recommendedName>
        <fullName evidence="4">1,4-alpha-glucan branching enzyme</fullName>
    </recommendedName>
</protein>
<proteinExistence type="predicted"/>
<dbReference type="AlphaFoldDB" id="A0A9W6UZF4"/>
<evidence type="ECO:0000313" key="3">
    <source>
        <dbReference type="Proteomes" id="UP001165124"/>
    </source>
</evidence>
<organism evidence="2 3">
    <name type="scientific">Actinomadura rubrobrunea</name>
    <dbReference type="NCBI Taxonomy" id="115335"/>
    <lineage>
        <taxon>Bacteria</taxon>
        <taxon>Bacillati</taxon>
        <taxon>Actinomycetota</taxon>
        <taxon>Actinomycetes</taxon>
        <taxon>Streptosporangiales</taxon>
        <taxon>Thermomonosporaceae</taxon>
        <taxon>Actinomadura</taxon>
    </lineage>
</organism>
<accession>A0A9W6UZF4</accession>
<evidence type="ECO:0000313" key="2">
    <source>
        <dbReference type="EMBL" id="GLW67202.1"/>
    </source>
</evidence>
<name>A0A9W6UZF4_9ACTN</name>
<evidence type="ECO:0008006" key="4">
    <source>
        <dbReference type="Google" id="ProtNLM"/>
    </source>
</evidence>
<evidence type="ECO:0000256" key="1">
    <source>
        <dbReference type="SAM" id="MobiDB-lite"/>
    </source>
</evidence>
<dbReference type="EMBL" id="BSRZ01000020">
    <property type="protein sequence ID" value="GLW67202.1"/>
    <property type="molecule type" value="Genomic_DNA"/>
</dbReference>
<dbReference type="RefSeq" id="WP_067918200.1">
    <property type="nucleotide sequence ID" value="NZ_BSRZ01000020.1"/>
</dbReference>
<sequence length="123" mass="14007">MSDSSRPVEGEHRYQQHVTSPEEHEERPGRSLVTTDHDVIRHWADERGAKPATVPGSEYEGRPGRLLLDFPGGGGEDLQEISWDDWFRTFDDRKLNFIFQEHKADGSPSNFFRLENPGRTGGS</sequence>
<comment type="caution">
    <text evidence="2">The sequence shown here is derived from an EMBL/GenBank/DDBJ whole genome shotgun (WGS) entry which is preliminary data.</text>
</comment>
<reference evidence="2" key="1">
    <citation type="submission" date="2023-02" db="EMBL/GenBank/DDBJ databases">
        <title>Actinomadura rubrobrunea NBRC 14622.</title>
        <authorList>
            <person name="Ichikawa N."/>
            <person name="Sato H."/>
            <person name="Tonouchi N."/>
        </authorList>
    </citation>
    <scope>NUCLEOTIDE SEQUENCE</scope>
    <source>
        <strain evidence="2">NBRC 14622</strain>
    </source>
</reference>